<dbReference type="Proteomes" id="UP000679992">
    <property type="component" value="Unassembled WGS sequence"/>
</dbReference>
<dbReference type="InterPro" id="IPR014730">
    <property type="entry name" value="ETF_a/b_N"/>
</dbReference>
<dbReference type="InterPro" id="IPR014731">
    <property type="entry name" value="ETF_asu_C"/>
</dbReference>
<dbReference type="Gene3D" id="3.40.50.620">
    <property type="entry name" value="HUPs"/>
    <property type="match status" value="1"/>
</dbReference>
<keyword evidence="8" id="KW-1185">Reference proteome</keyword>
<dbReference type="SMART" id="SM00893">
    <property type="entry name" value="ETF"/>
    <property type="match status" value="1"/>
</dbReference>
<evidence type="ECO:0000313" key="8">
    <source>
        <dbReference type="Proteomes" id="UP000679992"/>
    </source>
</evidence>
<feature type="domain" description="Electron transfer flavoprotein alpha/beta-subunit N-terminal" evidence="6">
    <location>
        <begin position="5"/>
        <end position="188"/>
    </location>
</feature>
<keyword evidence="4" id="KW-0274">FAD</keyword>
<comment type="caution">
    <text evidence="7">The sequence shown here is derived from an EMBL/GenBank/DDBJ whole genome shotgun (WGS) entry which is preliminary data.</text>
</comment>
<dbReference type="InterPro" id="IPR014729">
    <property type="entry name" value="Rossmann-like_a/b/a_fold"/>
</dbReference>
<gene>
    <name evidence="7" type="primary">etfA</name>
    <name evidence="7" type="ORF">J42TS3_15160</name>
</gene>
<dbReference type="Gene3D" id="3.40.50.1220">
    <property type="entry name" value="TPP-binding domain"/>
    <property type="match status" value="1"/>
</dbReference>
<dbReference type="InterPro" id="IPR018206">
    <property type="entry name" value="ETF_asu_C_CS"/>
</dbReference>
<keyword evidence="3" id="KW-0285">Flavoprotein</keyword>
<evidence type="ECO:0000259" key="6">
    <source>
        <dbReference type="SMART" id="SM00893"/>
    </source>
</evidence>
<keyword evidence="5" id="KW-0249">Electron transport</keyword>
<dbReference type="CDD" id="cd01715">
    <property type="entry name" value="ETF_alpha"/>
    <property type="match status" value="1"/>
</dbReference>
<dbReference type="Pfam" id="PF00766">
    <property type="entry name" value="ETF_alpha"/>
    <property type="match status" value="1"/>
</dbReference>
<dbReference type="PIRSF" id="PIRSF000089">
    <property type="entry name" value="Electra_flavoP_a"/>
    <property type="match status" value="1"/>
</dbReference>
<protein>
    <submittedName>
        <fullName evidence="7">Electron transfer flavoprotein subunit alpha</fullName>
    </submittedName>
</protein>
<proteinExistence type="inferred from homology"/>
<dbReference type="PANTHER" id="PTHR43153">
    <property type="entry name" value="ELECTRON TRANSFER FLAVOPROTEIN ALPHA"/>
    <property type="match status" value="1"/>
</dbReference>
<accession>A0ABQ4M912</accession>
<dbReference type="SUPFAM" id="SSF52402">
    <property type="entry name" value="Adenine nucleotide alpha hydrolases-like"/>
    <property type="match status" value="1"/>
</dbReference>
<evidence type="ECO:0000313" key="7">
    <source>
        <dbReference type="EMBL" id="GIP52481.1"/>
    </source>
</evidence>
<name>A0ABQ4M912_9BACL</name>
<organism evidence="7 8">
    <name type="scientific">Paenibacillus vini</name>
    <dbReference type="NCBI Taxonomy" id="1476024"/>
    <lineage>
        <taxon>Bacteria</taxon>
        <taxon>Bacillati</taxon>
        <taxon>Bacillota</taxon>
        <taxon>Bacilli</taxon>
        <taxon>Bacillales</taxon>
        <taxon>Paenibacillaceae</taxon>
        <taxon>Paenibacillus</taxon>
    </lineage>
</organism>
<dbReference type="SUPFAM" id="SSF52467">
    <property type="entry name" value="DHS-like NAD/FAD-binding domain"/>
    <property type="match status" value="1"/>
</dbReference>
<dbReference type="EMBL" id="BOSL01000003">
    <property type="protein sequence ID" value="GIP52481.1"/>
    <property type="molecule type" value="Genomic_DNA"/>
</dbReference>
<evidence type="ECO:0000256" key="1">
    <source>
        <dbReference type="ARBA" id="ARBA00005817"/>
    </source>
</evidence>
<dbReference type="PANTHER" id="PTHR43153:SF1">
    <property type="entry name" value="ELECTRON TRANSFER FLAVOPROTEIN SUBUNIT ALPHA, MITOCHONDRIAL"/>
    <property type="match status" value="1"/>
</dbReference>
<dbReference type="InterPro" id="IPR033947">
    <property type="entry name" value="ETF_alpha_N"/>
</dbReference>
<reference evidence="7 8" key="1">
    <citation type="submission" date="2021-03" db="EMBL/GenBank/DDBJ databases">
        <title>Antimicrobial resistance genes in bacteria isolated from Japanese honey, and their potential for conferring macrolide and lincosamide resistance in the American foulbrood pathogen Paenibacillus larvae.</title>
        <authorList>
            <person name="Okamoto M."/>
            <person name="Kumagai M."/>
            <person name="Kanamori H."/>
            <person name="Takamatsu D."/>
        </authorList>
    </citation>
    <scope>NUCLEOTIDE SEQUENCE [LARGE SCALE GENOMIC DNA]</scope>
    <source>
        <strain evidence="7 8">J42TS3</strain>
    </source>
</reference>
<evidence type="ECO:0000256" key="4">
    <source>
        <dbReference type="ARBA" id="ARBA00022827"/>
    </source>
</evidence>
<evidence type="ECO:0000256" key="5">
    <source>
        <dbReference type="ARBA" id="ARBA00022982"/>
    </source>
</evidence>
<dbReference type="PROSITE" id="PS00696">
    <property type="entry name" value="ETF_ALPHA"/>
    <property type="match status" value="1"/>
</dbReference>
<dbReference type="InterPro" id="IPR001308">
    <property type="entry name" value="ETF_a/FixB"/>
</dbReference>
<dbReference type="RefSeq" id="WP_213654256.1">
    <property type="nucleotide sequence ID" value="NZ_BOSL01000003.1"/>
</dbReference>
<keyword evidence="2" id="KW-0813">Transport</keyword>
<dbReference type="Pfam" id="PF01012">
    <property type="entry name" value="ETF"/>
    <property type="match status" value="1"/>
</dbReference>
<evidence type="ECO:0000256" key="2">
    <source>
        <dbReference type="ARBA" id="ARBA00022448"/>
    </source>
</evidence>
<dbReference type="InterPro" id="IPR029035">
    <property type="entry name" value="DHS-like_NAD/FAD-binding_dom"/>
</dbReference>
<sequence>MSKTFMVVAETRDGKLRQVSLEALQAAELAKEDGDQVTAVLLGYELEGPAEELARCFQGRVLVVDHPDLKSYLAETYISALSQVLSSITPDLVLFGHTTVGRDLAPQVASRLQAGQISDVTAIENSGGDIIYTRPVYAGKAFEKKRLIGGSGIITLRPNNITPAGPASSPAEIAAFDYTPASSLRSVIKDVVRKATGKIDLTEAKVVISGGRGVKSAEGFKPLEDLAEVLHGAVGASRGACDAGYCDYALQIGQTGKVVTPEIYIACGISGAIQHLAGMSQSRVIIAINKDPEAPIFKVADYGIVGDLFEVVPLLTQEFKQALA</sequence>
<evidence type="ECO:0000256" key="3">
    <source>
        <dbReference type="ARBA" id="ARBA00022630"/>
    </source>
</evidence>
<comment type="similarity">
    <text evidence="1">Belongs to the ETF alpha-subunit/FixB family.</text>
</comment>